<dbReference type="InterPro" id="IPR025201">
    <property type="entry name" value="KdpD_TM"/>
</dbReference>
<comment type="subcellular location">
    <subcellularLocation>
        <location evidence="1">Membrane</location>
        <topology evidence="1">Multi-pass membrane protein</topology>
    </subcellularLocation>
</comment>
<evidence type="ECO:0000256" key="5">
    <source>
        <dbReference type="ARBA" id="ARBA00022741"/>
    </source>
</evidence>
<keyword evidence="10 12" id="KW-0472">Membrane</keyword>
<feature type="region of interest" description="Disordered" evidence="11">
    <location>
        <begin position="120"/>
        <end position="151"/>
    </location>
</feature>
<dbReference type="Gene3D" id="1.20.120.620">
    <property type="entry name" value="Backbone structure of the membrane domain of e. Coli histidine kinase receptor kdpd"/>
    <property type="match status" value="1"/>
</dbReference>
<keyword evidence="3" id="KW-0808">Transferase</keyword>
<evidence type="ECO:0000259" key="13">
    <source>
        <dbReference type="Pfam" id="PF13493"/>
    </source>
</evidence>
<keyword evidence="2" id="KW-0597">Phosphoprotein</keyword>
<evidence type="ECO:0000256" key="4">
    <source>
        <dbReference type="ARBA" id="ARBA00022692"/>
    </source>
</evidence>
<comment type="caution">
    <text evidence="14">The sequence shown here is derived from an EMBL/GenBank/DDBJ whole genome shotgun (WGS) entry which is preliminary data.</text>
</comment>
<keyword evidence="5" id="KW-0547">Nucleotide-binding</keyword>
<evidence type="ECO:0000256" key="12">
    <source>
        <dbReference type="SAM" id="Phobius"/>
    </source>
</evidence>
<evidence type="ECO:0000313" key="15">
    <source>
        <dbReference type="Proteomes" id="UP001596392"/>
    </source>
</evidence>
<keyword evidence="9" id="KW-0902">Two-component regulatory system</keyword>
<dbReference type="RefSeq" id="WP_376810178.1">
    <property type="nucleotide sequence ID" value="NZ_JBHTAC010000056.1"/>
</dbReference>
<evidence type="ECO:0000256" key="11">
    <source>
        <dbReference type="SAM" id="MobiDB-lite"/>
    </source>
</evidence>
<accession>A0ABW2HA19</accession>
<keyword evidence="7" id="KW-0067">ATP-binding</keyword>
<reference evidence="15" key="1">
    <citation type="journal article" date="2019" name="Int. J. Syst. Evol. Microbiol.">
        <title>The Global Catalogue of Microorganisms (GCM) 10K type strain sequencing project: providing services to taxonomists for standard genome sequencing and annotation.</title>
        <authorList>
            <consortium name="The Broad Institute Genomics Platform"/>
            <consortium name="The Broad Institute Genome Sequencing Center for Infectious Disease"/>
            <person name="Wu L."/>
            <person name="Ma J."/>
        </authorList>
    </citation>
    <scope>NUCLEOTIDE SEQUENCE [LARGE SCALE GENOMIC DNA]</scope>
    <source>
        <strain evidence="15">CGMCC 1.9106</strain>
    </source>
</reference>
<keyword evidence="8 12" id="KW-1133">Transmembrane helix</keyword>
<keyword evidence="6" id="KW-0418">Kinase</keyword>
<evidence type="ECO:0000256" key="1">
    <source>
        <dbReference type="ARBA" id="ARBA00004141"/>
    </source>
</evidence>
<evidence type="ECO:0000256" key="7">
    <source>
        <dbReference type="ARBA" id="ARBA00022840"/>
    </source>
</evidence>
<dbReference type="EMBL" id="JBHTAC010000056">
    <property type="protein sequence ID" value="MFC7247444.1"/>
    <property type="molecule type" value="Genomic_DNA"/>
</dbReference>
<evidence type="ECO:0000256" key="8">
    <source>
        <dbReference type="ARBA" id="ARBA00022989"/>
    </source>
</evidence>
<evidence type="ECO:0000256" key="10">
    <source>
        <dbReference type="ARBA" id="ARBA00023136"/>
    </source>
</evidence>
<evidence type="ECO:0000256" key="3">
    <source>
        <dbReference type="ARBA" id="ARBA00022679"/>
    </source>
</evidence>
<dbReference type="Pfam" id="PF13493">
    <property type="entry name" value="DUF4118"/>
    <property type="match status" value="1"/>
</dbReference>
<sequence>MPHPTRPAAQEPTPFGINLGVGAAAMSAATIAAAVLADDPTARMIIVAAVIGVYAATVADTRASLATTLIGFGLFNGFLVNGYGELSFHGTQTLWNLSVFGVALGLGLGQRWLRQVRDTADEAGADDPPRRPTTHPQHAPRPFATSYAKDA</sequence>
<proteinExistence type="predicted"/>
<evidence type="ECO:0000256" key="9">
    <source>
        <dbReference type="ARBA" id="ARBA00023012"/>
    </source>
</evidence>
<keyword evidence="15" id="KW-1185">Reference proteome</keyword>
<organism evidence="14 15">
    <name type="scientific">Catellatospora aurea</name>
    <dbReference type="NCBI Taxonomy" id="1337874"/>
    <lineage>
        <taxon>Bacteria</taxon>
        <taxon>Bacillati</taxon>
        <taxon>Actinomycetota</taxon>
        <taxon>Actinomycetes</taxon>
        <taxon>Micromonosporales</taxon>
        <taxon>Micromonosporaceae</taxon>
        <taxon>Catellatospora</taxon>
    </lineage>
</organism>
<gene>
    <name evidence="14" type="ORF">ACFQO7_33710</name>
</gene>
<keyword evidence="4 12" id="KW-0812">Transmembrane</keyword>
<feature type="transmembrane region" description="Helical" evidence="12">
    <location>
        <begin position="15"/>
        <end position="37"/>
    </location>
</feature>
<dbReference type="InterPro" id="IPR038318">
    <property type="entry name" value="KdpD_sf"/>
</dbReference>
<evidence type="ECO:0000313" key="14">
    <source>
        <dbReference type="EMBL" id="MFC7247444.1"/>
    </source>
</evidence>
<feature type="domain" description="Sensor protein KdpD transmembrane" evidence="13">
    <location>
        <begin position="21"/>
        <end position="102"/>
    </location>
</feature>
<feature type="transmembrane region" description="Helical" evidence="12">
    <location>
        <begin position="44"/>
        <end position="74"/>
    </location>
</feature>
<evidence type="ECO:0000256" key="6">
    <source>
        <dbReference type="ARBA" id="ARBA00022777"/>
    </source>
</evidence>
<evidence type="ECO:0000256" key="2">
    <source>
        <dbReference type="ARBA" id="ARBA00022553"/>
    </source>
</evidence>
<name>A0ABW2HA19_9ACTN</name>
<protein>
    <submittedName>
        <fullName evidence="14">DUF4118 domain-containing protein</fullName>
    </submittedName>
</protein>
<dbReference type="Proteomes" id="UP001596392">
    <property type="component" value="Unassembled WGS sequence"/>
</dbReference>
<feature type="transmembrane region" description="Helical" evidence="12">
    <location>
        <begin position="94"/>
        <end position="113"/>
    </location>
</feature>